<accession>A0ABP0DIY2</accession>
<dbReference type="EMBL" id="CAWUOM010000043">
    <property type="protein sequence ID" value="CAK7268221.1"/>
    <property type="molecule type" value="Genomic_DNA"/>
</dbReference>
<dbReference type="Proteomes" id="UP001642501">
    <property type="component" value="Unassembled WGS sequence"/>
</dbReference>
<feature type="compositionally biased region" description="Basic and acidic residues" evidence="1">
    <location>
        <begin position="1"/>
        <end position="11"/>
    </location>
</feature>
<organism evidence="2 3">
    <name type="scientific">Sporothrix epigloea</name>
    <dbReference type="NCBI Taxonomy" id="1892477"/>
    <lineage>
        <taxon>Eukaryota</taxon>
        <taxon>Fungi</taxon>
        <taxon>Dikarya</taxon>
        <taxon>Ascomycota</taxon>
        <taxon>Pezizomycotina</taxon>
        <taxon>Sordariomycetes</taxon>
        <taxon>Sordariomycetidae</taxon>
        <taxon>Ophiostomatales</taxon>
        <taxon>Ophiostomataceae</taxon>
        <taxon>Sporothrix</taxon>
    </lineage>
</organism>
<evidence type="ECO:0000256" key="1">
    <source>
        <dbReference type="SAM" id="MobiDB-lite"/>
    </source>
</evidence>
<evidence type="ECO:0008006" key="4">
    <source>
        <dbReference type="Google" id="ProtNLM"/>
    </source>
</evidence>
<feature type="compositionally biased region" description="Low complexity" evidence="1">
    <location>
        <begin position="71"/>
        <end position="85"/>
    </location>
</feature>
<evidence type="ECO:0000313" key="2">
    <source>
        <dbReference type="EMBL" id="CAK7268221.1"/>
    </source>
</evidence>
<feature type="compositionally biased region" description="Low complexity" evidence="1">
    <location>
        <begin position="104"/>
        <end position="123"/>
    </location>
</feature>
<gene>
    <name evidence="2" type="ORF">SEPCBS57363_002987</name>
</gene>
<proteinExistence type="predicted"/>
<comment type="caution">
    <text evidence="2">The sequence shown here is derived from an EMBL/GenBank/DDBJ whole genome shotgun (WGS) entry which is preliminary data.</text>
</comment>
<sequence length="163" mass="16735">MPPKAASRDGDATVAKTTRPVQEDAAKVTKTGKGTGKRGRPKMDPALRKTQPYVPTGRPRGRPPKDPSKPKAPAAPKAPSEAGKAVRSGPGRGRPIGLTKKPITSTATAVASVAAALSAARNSSSKRDRKSKATMEAERSQAEAALNGVISTSNVDDGDGDES</sequence>
<name>A0ABP0DIY2_9PEZI</name>
<protein>
    <recommendedName>
        <fullName evidence="4">AT hook domain-containing protein</fullName>
    </recommendedName>
</protein>
<feature type="region of interest" description="Disordered" evidence="1">
    <location>
        <begin position="1"/>
        <end position="163"/>
    </location>
</feature>
<reference evidence="2 3" key="1">
    <citation type="submission" date="2024-01" db="EMBL/GenBank/DDBJ databases">
        <authorList>
            <person name="Allen C."/>
            <person name="Tagirdzhanova G."/>
        </authorList>
    </citation>
    <scope>NUCLEOTIDE SEQUENCE [LARGE SCALE GENOMIC DNA]</scope>
    <source>
        <strain evidence="2 3">CBS 573.63</strain>
    </source>
</reference>
<evidence type="ECO:0000313" key="3">
    <source>
        <dbReference type="Proteomes" id="UP001642501"/>
    </source>
</evidence>
<feature type="compositionally biased region" description="Basic and acidic residues" evidence="1">
    <location>
        <begin position="131"/>
        <end position="141"/>
    </location>
</feature>
<keyword evidence="3" id="KW-1185">Reference proteome</keyword>